<proteinExistence type="predicted"/>
<organism evidence="1">
    <name type="scientific">uncultured marine thaumarchaeote AD1000_06_A03</name>
    <dbReference type="NCBI Taxonomy" id="1455884"/>
    <lineage>
        <taxon>Archaea</taxon>
        <taxon>Nitrososphaerota</taxon>
        <taxon>environmental samples</taxon>
    </lineage>
</organism>
<sequence>MPATVKSHLRMLSEEKVMSTQSVFDIIFPGIKTRRAAELFVKILYKSNGIATKNSVSQFANNLQIGIILENGELFRYSRRNFYMTVLRTLIDMGFVQKNVPVWDEKRNKTLYVYSRNIFDIPNKPPTVGFWRISYYICKKWNRLFL</sequence>
<dbReference type="AlphaFoldDB" id="A0A075FI24"/>
<dbReference type="EMBL" id="KF900317">
    <property type="protein sequence ID" value="AIE90743.1"/>
    <property type="molecule type" value="Genomic_DNA"/>
</dbReference>
<protein>
    <submittedName>
        <fullName evidence="1">Uncharacterized protein</fullName>
    </submittedName>
</protein>
<reference evidence="1" key="1">
    <citation type="journal article" date="2014" name="Genome Biol. Evol.">
        <title>Pangenome evidence for extensive interdomain horizontal transfer affecting lineage core and shell genes in uncultured planktonic thaumarchaeota and euryarchaeota.</title>
        <authorList>
            <person name="Deschamps P."/>
            <person name="Zivanovic Y."/>
            <person name="Moreira D."/>
            <person name="Rodriguez-Valera F."/>
            <person name="Lopez-Garcia P."/>
        </authorList>
    </citation>
    <scope>NUCLEOTIDE SEQUENCE</scope>
</reference>
<accession>A0A075FI24</accession>
<evidence type="ECO:0000313" key="1">
    <source>
        <dbReference type="EMBL" id="AIE90743.1"/>
    </source>
</evidence>
<name>A0A075FI24_9ARCH</name>